<evidence type="ECO:0000256" key="4">
    <source>
        <dbReference type="ARBA" id="ARBA00022553"/>
    </source>
</evidence>
<comment type="caution">
    <text evidence="12">The sequence shown here is derived from an EMBL/GenBank/DDBJ whole genome shotgun (WGS) entry which is preliminary data.</text>
</comment>
<evidence type="ECO:0000256" key="8">
    <source>
        <dbReference type="ARBA" id="ARBA00037387"/>
    </source>
</evidence>
<evidence type="ECO:0000259" key="11">
    <source>
        <dbReference type="PROSITE" id="PS51094"/>
    </source>
</evidence>
<dbReference type="PANTHER" id="PTHR36203">
    <property type="entry name" value="ASCORBATE-SPECIFIC PTS SYSTEM EIIA COMPONENT"/>
    <property type="match status" value="1"/>
</dbReference>
<dbReference type="GO" id="GO:0005737">
    <property type="term" value="C:cytoplasm"/>
    <property type="evidence" value="ECO:0007669"/>
    <property type="project" value="UniProtKB-SubCell"/>
</dbReference>
<accession>A0A7K3M624</accession>
<dbReference type="Proteomes" id="UP000460435">
    <property type="component" value="Unassembled WGS sequence"/>
</dbReference>
<evidence type="ECO:0000256" key="5">
    <source>
        <dbReference type="ARBA" id="ARBA00022679"/>
    </source>
</evidence>
<name>A0A7K3M624_9ACTN</name>
<dbReference type="SUPFAM" id="SSF55804">
    <property type="entry name" value="Phoshotransferase/anion transport protein"/>
    <property type="match status" value="1"/>
</dbReference>
<evidence type="ECO:0000256" key="2">
    <source>
        <dbReference type="ARBA" id="ARBA00022448"/>
    </source>
</evidence>
<dbReference type="Pfam" id="PF00359">
    <property type="entry name" value="PTS_EIIA_2"/>
    <property type="match status" value="1"/>
</dbReference>
<comment type="subcellular location">
    <subcellularLocation>
        <location evidence="1">Cytoplasm</location>
    </subcellularLocation>
</comment>
<comment type="function">
    <text evidence="8">The phosphoenolpyruvate-dependent sugar phosphotransferase system (sugar PTS), a major carbohydrate active transport system, catalyzes the phosphorylation of incoming sugar substrates concomitantly with their translocation across the cell membrane. The enzyme II UlaABC PTS system is involved in ascorbate transport.</text>
</comment>
<evidence type="ECO:0000313" key="13">
    <source>
        <dbReference type="Proteomes" id="UP000460435"/>
    </source>
</evidence>
<evidence type="ECO:0000256" key="1">
    <source>
        <dbReference type="ARBA" id="ARBA00004496"/>
    </source>
</evidence>
<keyword evidence="12" id="KW-0762">Sugar transport</keyword>
<dbReference type="CDD" id="cd00211">
    <property type="entry name" value="PTS_IIA_fru"/>
    <property type="match status" value="1"/>
</dbReference>
<dbReference type="Gene3D" id="3.40.930.10">
    <property type="entry name" value="Mannitol-specific EII, Chain A"/>
    <property type="match status" value="1"/>
</dbReference>
<keyword evidence="7" id="KW-0418">Kinase</keyword>
<dbReference type="GO" id="GO:0016301">
    <property type="term" value="F:kinase activity"/>
    <property type="evidence" value="ECO:0007669"/>
    <property type="project" value="UniProtKB-KW"/>
</dbReference>
<keyword evidence="5" id="KW-0808">Transferase</keyword>
<dbReference type="PROSITE" id="PS51094">
    <property type="entry name" value="PTS_EIIA_TYPE_2"/>
    <property type="match status" value="1"/>
</dbReference>
<keyword evidence="13" id="KW-1185">Reference proteome</keyword>
<gene>
    <name evidence="12" type="ORF">F7O44_14880</name>
</gene>
<proteinExistence type="predicted"/>
<keyword evidence="2" id="KW-0813">Transport</keyword>
<dbReference type="GO" id="GO:0009401">
    <property type="term" value="P:phosphoenolpyruvate-dependent sugar phosphotransferase system"/>
    <property type="evidence" value="ECO:0007669"/>
    <property type="project" value="UniProtKB-KW"/>
</dbReference>
<keyword evidence="6" id="KW-0598">Phosphotransferase system</keyword>
<evidence type="ECO:0000256" key="10">
    <source>
        <dbReference type="ARBA" id="ARBA00042072"/>
    </source>
</evidence>
<evidence type="ECO:0000256" key="7">
    <source>
        <dbReference type="ARBA" id="ARBA00022777"/>
    </source>
</evidence>
<dbReference type="InterPro" id="IPR016152">
    <property type="entry name" value="PTrfase/Anion_transptr"/>
</dbReference>
<dbReference type="EMBL" id="WLZY01000005">
    <property type="protein sequence ID" value="NDL58352.1"/>
    <property type="molecule type" value="Genomic_DNA"/>
</dbReference>
<sequence length="163" mass="16954">MRHCAGRGGSSVGGADTDQPVIKAVTEVRVADWRAAVRAACQPLVDAGAVEARYADRCVDMVEEHGPYMVLAPGLALAHARPEDGVNRLCLASATLAEPVSFGHPDNDPVDVVLAFGSPDDSSHIGLLQKLAEHLLSGLADTLRQAPDQATAVQALSNVVGDL</sequence>
<feature type="domain" description="PTS EIIA type-2" evidence="11">
    <location>
        <begin position="15"/>
        <end position="163"/>
    </location>
</feature>
<protein>
    <recommendedName>
        <fullName evidence="9">Ascorbate-specific PTS system EIIA component</fullName>
    </recommendedName>
    <alternativeName>
        <fullName evidence="10">Ascorbate-specific phosphotransferase enzyme IIA component</fullName>
    </alternativeName>
</protein>
<evidence type="ECO:0000256" key="3">
    <source>
        <dbReference type="ARBA" id="ARBA00022490"/>
    </source>
</evidence>
<keyword evidence="4" id="KW-0597">Phosphoprotein</keyword>
<evidence type="ECO:0000256" key="6">
    <source>
        <dbReference type="ARBA" id="ARBA00022683"/>
    </source>
</evidence>
<organism evidence="12 13">
    <name type="scientific">Phytoactinopolyspora mesophila</name>
    <dbReference type="NCBI Taxonomy" id="2650750"/>
    <lineage>
        <taxon>Bacteria</taxon>
        <taxon>Bacillati</taxon>
        <taxon>Actinomycetota</taxon>
        <taxon>Actinomycetes</taxon>
        <taxon>Jiangellales</taxon>
        <taxon>Jiangellaceae</taxon>
        <taxon>Phytoactinopolyspora</taxon>
    </lineage>
</organism>
<dbReference type="AlphaFoldDB" id="A0A7K3M624"/>
<dbReference type="PANTHER" id="PTHR36203:SF1">
    <property type="entry name" value="ASCORBATE-SPECIFIC PTS SYSTEM EIIA COMPONENT"/>
    <property type="match status" value="1"/>
</dbReference>
<dbReference type="InterPro" id="IPR002178">
    <property type="entry name" value="PTS_EIIA_type-2_dom"/>
</dbReference>
<evidence type="ECO:0000256" key="9">
    <source>
        <dbReference type="ARBA" id="ARBA00041175"/>
    </source>
</evidence>
<dbReference type="InterPro" id="IPR051351">
    <property type="entry name" value="Ascorbate-PTS_EIIA_comp"/>
</dbReference>
<keyword evidence="3" id="KW-0963">Cytoplasm</keyword>
<evidence type="ECO:0000313" key="12">
    <source>
        <dbReference type="EMBL" id="NDL58352.1"/>
    </source>
</evidence>
<reference evidence="12 13" key="1">
    <citation type="submission" date="2019-11" db="EMBL/GenBank/DDBJ databases">
        <authorList>
            <person name="Li X.-J."/>
            <person name="Feng X.-M."/>
        </authorList>
    </citation>
    <scope>NUCLEOTIDE SEQUENCE [LARGE SCALE GENOMIC DNA]</scope>
    <source>
        <strain evidence="12 13">XMNu-373</strain>
    </source>
</reference>